<proteinExistence type="predicted"/>
<evidence type="ECO:0000259" key="1">
    <source>
        <dbReference type="PROSITE" id="PS51340"/>
    </source>
</evidence>
<accession>A0ABW5QJG2</accession>
<dbReference type="PANTHER" id="PTHR30212:SF2">
    <property type="entry name" value="PROTEIN YIIM"/>
    <property type="match status" value="1"/>
</dbReference>
<dbReference type="InterPro" id="IPR011037">
    <property type="entry name" value="Pyrv_Knase-like_insert_dom_sf"/>
</dbReference>
<dbReference type="RefSeq" id="WP_386832618.1">
    <property type="nucleotide sequence ID" value="NZ_JBHUNP010000001.1"/>
</dbReference>
<sequence length="211" mass="23636">MAILESINMGTPRPIPGKHAETGIYKEPVEGEVTVTKHGIEGDAVMDRKHHGGVDQAVYLYFADDYRWWKTQLDRDLPPGMFGENFTIAGVEGRSVAVGDRFTMDEVVLQVTSHRTPCMTFGRKMGDPGWAKRFHQAGRPGAYCRVVSGGALHAGEPVRHTPFEGERITVSELMALDGVRDIDPAFLRRALATPLHYKMREDYEERLARLL</sequence>
<name>A0ABW5QJG2_9HYPH</name>
<dbReference type="Gene3D" id="2.40.33.20">
    <property type="entry name" value="PK beta-barrel domain-like"/>
    <property type="match status" value="1"/>
</dbReference>
<evidence type="ECO:0000313" key="3">
    <source>
        <dbReference type="Proteomes" id="UP001597521"/>
    </source>
</evidence>
<gene>
    <name evidence="2" type="ORF">ACFSX5_07320</name>
</gene>
<keyword evidence="3" id="KW-1185">Reference proteome</keyword>
<dbReference type="SUPFAM" id="SSF50800">
    <property type="entry name" value="PK beta-barrel domain-like"/>
    <property type="match status" value="1"/>
</dbReference>
<reference evidence="3" key="1">
    <citation type="journal article" date="2019" name="Int. J. Syst. Evol. Microbiol.">
        <title>The Global Catalogue of Microorganisms (GCM) 10K type strain sequencing project: providing services to taxonomists for standard genome sequencing and annotation.</title>
        <authorList>
            <consortium name="The Broad Institute Genomics Platform"/>
            <consortium name="The Broad Institute Genome Sequencing Center for Infectious Disease"/>
            <person name="Wu L."/>
            <person name="Ma J."/>
        </authorList>
    </citation>
    <scope>NUCLEOTIDE SEQUENCE [LARGE SCALE GENOMIC DNA]</scope>
    <source>
        <strain evidence="3">CCM 7427</strain>
    </source>
</reference>
<dbReference type="PANTHER" id="PTHR30212">
    <property type="entry name" value="PROTEIN YIIM"/>
    <property type="match status" value="1"/>
</dbReference>
<dbReference type="Proteomes" id="UP001597521">
    <property type="component" value="Unassembled WGS sequence"/>
</dbReference>
<dbReference type="PROSITE" id="PS51340">
    <property type="entry name" value="MOSC"/>
    <property type="match status" value="1"/>
</dbReference>
<dbReference type="InterPro" id="IPR005302">
    <property type="entry name" value="MoCF_Sase_C"/>
</dbReference>
<comment type="caution">
    <text evidence="2">The sequence shown here is derived from an EMBL/GenBank/DDBJ whole genome shotgun (WGS) entry which is preliminary data.</text>
</comment>
<feature type="domain" description="MOSC" evidence="1">
    <location>
        <begin position="27"/>
        <end position="161"/>
    </location>
</feature>
<evidence type="ECO:0000313" key="2">
    <source>
        <dbReference type="EMBL" id="MFD2647596.1"/>
    </source>
</evidence>
<dbReference type="InterPro" id="IPR052353">
    <property type="entry name" value="Benzoxazolinone_Detox_Enz"/>
</dbReference>
<organism evidence="2 3">
    <name type="scientific">Devosia albogilva</name>
    <dbReference type="NCBI Taxonomy" id="429726"/>
    <lineage>
        <taxon>Bacteria</taxon>
        <taxon>Pseudomonadati</taxon>
        <taxon>Pseudomonadota</taxon>
        <taxon>Alphaproteobacteria</taxon>
        <taxon>Hyphomicrobiales</taxon>
        <taxon>Devosiaceae</taxon>
        <taxon>Devosia</taxon>
    </lineage>
</organism>
<dbReference type="Pfam" id="PF03473">
    <property type="entry name" value="MOSC"/>
    <property type="match status" value="1"/>
</dbReference>
<dbReference type="EMBL" id="JBHUNP010000001">
    <property type="protein sequence ID" value="MFD2647596.1"/>
    <property type="molecule type" value="Genomic_DNA"/>
</dbReference>
<protein>
    <submittedName>
        <fullName evidence="2">MOSC domain-containing protein</fullName>
    </submittedName>
</protein>